<reference evidence="5 6" key="1">
    <citation type="submission" date="2019-06" db="EMBL/GenBank/DDBJ databases">
        <title>Sequencing the genomes of 1000 actinobacteria strains.</title>
        <authorList>
            <person name="Klenk H.-P."/>
        </authorList>
    </citation>
    <scope>NUCLEOTIDE SEQUENCE [LARGE SCALE GENOMIC DNA]</scope>
    <source>
        <strain evidence="5 6">DSM 41649</strain>
    </source>
</reference>
<dbReference type="PANTHER" id="PTHR11022:SF41">
    <property type="entry name" value="PEPTIDOGLYCAN-RECOGNITION PROTEIN LC-RELATED"/>
    <property type="match status" value="1"/>
</dbReference>
<dbReference type="RefSeq" id="WP_145790481.1">
    <property type="nucleotide sequence ID" value="NZ_VIVR01000001.1"/>
</dbReference>
<organism evidence="5 6">
    <name type="scientific">Kitasatospora atroaurantiaca</name>
    <dbReference type="NCBI Taxonomy" id="285545"/>
    <lineage>
        <taxon>Bacteria</taxon>
        <taxon>Bacillati</taxon>
        <taxon>Actinomycetota</taxon>
        <taxon>Actinomycetes</taxon>
        <taxon>Kitasatosporales</taxon>
        <taxon>Streptomycetaceae</taxon>
        <taxon>Kitasatospora</taxon>
    </lineage>
</organism>
<feature type="chain" id="PRO_5021729600" evidence="3">
    <location>
        <begin position="25"/>
        <end position="370"/>
    </location>
</feature>
<keyword evidence="3" id="KW-0732">Signal</keyword>
<evidence type="ECO:0000256" key="3">
    <source>
        <dbReference type="SAM" id="SignalP"/>
    </source>
</evidence>
<feature type="region of interest" description="Disordered" evidence="2">
    <location>
        <begin position="95"/>
        <end position="119"/>
    </location>
</feature>
<dbReference type="EMBL" id="VIVR01000001">
    <property type="protein sequence ID" value="TWE17627.1"/>
    <property type="molecule type" value="Genomic_DNA"/>
</dbReference>
<dbReference type="CDD" id="cd06583">
    <property type="entry name" value="PGRP"/>
    <property type="match status" value="1"/>
</dbReference>
<dbReference type="Proteomes" id="UP000318416">
    <property type="component" value="Unassembled WGS sequence"/>
</dbReference>
<dbReference type="Gene3D" id="3.40.80.10">
    <property type="entry name" value="Peptidoglycan recognition protein-like"/>
    <property type="match status" value="1"/>
</dbReference>
<keyword evidence="6" id="KW-1185">Reference proteome</keyword>
<evidence type="ECO:0000256" key="2">
    <source>
        <dbReference type="SAM" id="MobiDB-lite"/>
    </source>
</evidence>
<evidence type="ECO:0000256" key="1">
    <source>
        <dbReference type="ARBA" id="ARBA00007553"/>
    </source>
</evidence>
<feature type="domain" description="Peptidoglycan recognition protein family" evidence="4">
    <location>
        <begin position="174"/>
        <end position="322"/>
    </location>
</feature>
<dbReference type="InterPro" id="IPR006619">
    <property type="entry name" value="PGRP_domain_met/bac"/>
</dbReference>
<evidence type="ECO:0000313" key="5">
    <source>
        <dbReference type="EMBL" id="TWE17627.1"/>
    </source>
</evidence>
<dbReference type="AlphaFoldDB" id="A0A561EPT9"/>
<dbReference type="InterPro" id="IPR002502">
    <property type="entry name" value="Amidase_domain"/>
</dbReference>
<dbReference type="PANTHER" id="PTHR11022">
    <property type="entry name" value="PEPTIDOGLYCAN RECOGNITION PROTEIN"/>
    <property type="match status" value="1"/>
</dbReference>
<sequence length="370" mass="38654">MRFSHLAALGAGSALVLLLQPVAAGTAATRSQTGGVTTLPLAATQRGPALQRDLAPRATTPFALVGVSWDDPLADLSGTVEVRTRSSATGRWSEWRELGAERDDRPDAPSDVAAPERAGRGATAPLWVGASDGVAVRVASSGRPLPAGLRAELVDPGEGPAARSLPAGDRAPRPGVVTRSGWGADESLRARDFIYTGAVRVVFVHHTDTTNDYDCADAPKIIRSIYRYHVKSSGWRDIGYNFLVDKCGTIYEGRAGGVAEPVLGAHTLGFNTDSAGVAAIGTYVSTAVPQAQVEGIAKIAAWKLGLTGRDATGTTTLVSASDGSRYKKGTQANFGAISGHRDAFNTQCPGARLFDRLGDIRSLAARLQGR</sequence>
<dbReference type="InterPro" id="IPR015510">
    <property type="entry name" value="PGRP"/>
</dbReference>
<feature type="region of interest" description="Disordered" evidence="2">
    <location>
        <begin position="149"/>
        <end position="178"/>
    </location>
</feature>
<dbReference type="OrthoDB" id="514320at2"/>
<dbReference type="GO" id="GO:0009253">
    <property type="term" value="P:peptidoglycan catabolic process"/>
    <property type="evidence" value="ECO:0007669"/>
    <property type="project" value="InterPro"/>
</dbReference>
<protein>
    <submittedName>
        <fullName evidence="5">Uncharacterized protein with LGFP repeats</fullName>
    </submittedName>
</protein>
<dbReference type="GO" id="GO:0008270">
    <property type="term" value="F:zinc ion binding"/>
    <property type="evidence" value="ECO:0007669"/>
    <property type="project" value="InterPro"/>
</dbReference>
<dbReference type="Pfam" id="PF01510">
    <property type="entry name" value="Amidase_2"/>
    <property type="match status" value="1"/>
</dbReference>
<evidence type="ECO:0000259" key="4">
    <source>
        <dbReference type="SMART" id="SM00701"/>
    </source>
</evidence>
<evidence type="ECO:0000313" key="6">
    <source>
        <dbReference type="Proteomes" id="UP000318416"/>
    </source>
</evidence>
<gene>
    <name evidence="5" type="ORF">FB465_2665</name>
</gene>
<comment type="caution">
    <text evidence="5">The sequence shown here is derived from an EMBL/GenBank/DDBJ whole genome shotgun (WGS) entry which is preliminary data.</text>
</comment>
<comment type="similarity">
    <text evidence="1">Belongs to the N-acetylmuramoyl-L-alanine amidase 2 family.</text>
</comment>
<dbReference type="SMART" id="SM00701">
    <property type="entry name" value="PGRP"/>
    <property type="match status" value="1"/>
</dbReference>
<feature type="signal peptide" evidence="3">
    <location>
        <begin position="1"/>
        <end position="24"/>
    </location>
</feature>
<feature type="compositionally biased region" description="Basic and acidic residues" evidence="2">
    <location>
        <begin position="95"/>
        <end position="108"/>
    </location>
</feature>
<name>A0A561EPT9_9ACTN</name>
<accession>A0A561EPT9</accession>
<proteinExistence type="inferred from homology"/>
<dbReference type="GO" id="GO:0008745">
    <property type="term" value="F:N-acetylmuramoyl-L-alanine amidase activity"/>
    <property type="evidence" value="ECO:0007669"/>
    <property type="project" value="InterPro"/>
</dbReference>
<dbReference type="SUPFAM" id="SSF55846">
    <property type="entry name" value="N-acetylmuramoyl-L-alanine amidase-like"/>
    <property type="match status" value="1"/>
</dbReference>
<dbReference type="InterPro" id="IPR036505">
    <property type="entry name" value="Amidase/PGRP_sf"/>
</dbReference>